<proteinExistence type="predicted"/>
<dbReference type="Pfam" id="PF24681">
    <property type="entry name" value="Kelch_KLHDC2_KLHL20_DRC7"/>
    <property type="match status" value="2"/>
</dbReference>
<gene>
    <name evidence="3" type="ORF">L484_002033</name>
</gene>
<dbReference type="PANTHER" id="PTHR46228:SF2">
    <property type="entry name" value="KELCH REPEAT PROTEIN (AFU_ORTHOLOGUE AFUA_4G14350)"/>
    <property type="match status" value="1"/>
</dbReference>
<dbReference type="Proteomes" id="UP000030645">
    <property type="component" value="Unassembled WGS sequence"/>
</dbReference>
<evidence type="ECO:0000256" key="1">
    <source>
        <dbReference type="ARBA" id="ARBA00022441"/>
    </source>
</evidence>
<evidence type="ECO:0008006" key="5">
    <source>
        <dbReference type="Google" id="ProtNLM"/>
    </source>
</evidence>
<evidence type="ECO:0000313" key="4">
    <source>
        <dbReference type="Proteomes" id="UP000030645"/>
    </source>
</evidence>
<dbReference type="PANTHER" id="PTHR46228">
    <property type="entry name" value="KELCH DOMAIN-CONTAINING PROTEIN"/>
    <property type="match status" value="1"/>
</dbReference>
<keyword evidence="1" id="KW-0880">Kelch repeat</keyword>
<protein>
    <recommendedName>
        <fullName evidence="5">Rab9 effector protein with kelch motifs</fullName>
    </recommendedName>
</protein>
<dbReference type="AlphaFoldDB" id="W9R9B8"/>
<dbReference type="SUPFAM" id="SSF117281">
    <property type="entry name" value="Kelch motif"/>
    <property type="match status" value="2"/>
</dbReference>
<keyword evidence="4" id="KW-1185">Reference proteome</keyword>
<dbReference type="STRING" id="981085.W9R9B8"/>
<dbReference type="Gene3D" id="2.120.10.80">
    <property type="entry name" value="Kelch-type beta propeller"/>
    <property type="match status" value="2"/>
</dbReference>
<evidence type="ECO:0000313" key="3">
    <source>
        <dbReference type="EMBL" id="EXB77145.1"/>
    </source>
</evidence>
<dbReference type="EMBL" id="KE344741">
    <property type="protein sequence ID" value="EXB77145.1"/>
    <property type="molecule type" value="Genomic_DNA"/>
</dbReference>
<organism evidence="3 4">
    <name type="scientific">Morus notabilis</name>
    <dbReference type="NCBI Taxonomy" id="981085"/>
    <lineage>
        <taxon>Eukaryota</taxon>
        <taxon>Viridiplantae</taxon>
        <taxon>Streptophyta</taxon>
        <taxon>Embryophyta</taxon>
        <taxon>Tracheophyta</taxon>
        <taxon>Spermatophyta</taxon>
        <taxon>Magnoliopsida</taxon>
        <taxon>eudicotyledons</taxon>
        <taxon>Gunneridae</taxon>
        <taxon>Pentapetalae</taxon>
        <taxon>rosids</taxon>
        <taxon>fabids</taxon>
        <taxon>Rosales</taxon>
        <taxon>Moraceae</taxon>
        <taxon>Moreae</taxon>
        <taxon>Morus</taxon>
    </lineage>
</organism>
<accession>W9R9B8</accession>
<dbReference type="eggNOG" id="KOG0379">
    <property type="taxonomic scope" value="Eukaryota"/>
</dbReference>
<sequence>MGSLGVEVAEKKAMWLYPKVMGFNPSERWGHSACYSQGILYVFGGCCGGLHFSDVLLLNLDTMVWNALVSTGQGPGPRDSHSAVAVGQRMIVFGGTNGSKKVNDLHILDFATKEWIQPECNGTPPSPRESHTATLVSEEKLVIFGGSGEGEGNYLNDLHILDLKTMTWTSPEVKGDIPIPRDSHNAVAIGNKLFVYGGDCGDRYNGDVDMLDINTLTWSRLSVQGSSPGVRAGHAAVNIGTKASFSLLLSRVYVIGGVGDKHYYNDVWILDVSTCSWMQLDIRGQQPQGRFSHTAIVTDLDIAIYGGCGEDERPLNELLVLQLGAEHPTGRYNISMCKIFGNHWNQERRSSREGNNMILYIPRGGEPQLQKHGMLNQSKRSTLFHFPTVYLHRCSSPSLSDQEQTATQKAADSATGSQGFHLFKKLSEIPSNDKKSHNASSKQKEAINAIHRTPKDLHLLGECHSQPSANISRNSMQFSEQKFLDAGSLQNAIGAEVRGKVDGAFDSGYLMTATVNGKLFRGVLFAPGLGPIPRGPILAQNPHMALAQPLPNHSNHLEPRVRLFQQPMKSSSLGPGQSFPHQVARPFPVFRASSSNMPKEPSLRSDLQGVVLTLGGPGSSQH</sequence>
<keyword evidence="2" id="KW-0677">Repeat</keyword>
<evidence type="ECO:0000256" key="2">
    <source>
        <dbReference type="ARBA" id="ARBA00022737"/>
    </source>
</evidence>
<dbReference type="InterPro" id="IPR015915">
    <property type="entry name" value="Kelch-typ_b-propeller"/>
</dbReference>
<name>W9R9B8_9ROSA</name>
<reference evidence="4" key="1">
    <citation type="submission" date="2013-01" db="EMBL/GenBank/DDBJ databases">
        <title>Draft Genome Sequence of a Mulberry Tree, Morus notabilis C.K. Schneid.</title>
        <authorList>
            <person name="He N."/>
            <person name="Zhao S."/>
        </authorList>
    </citation>
    <scope>NUCLEOTIDE SEQUENCE</scope>
</reference>